<accession>A0A098Y4I2</accession>
<gene>
    <name evidence="2" type="ORF">IN07_17875</name>
</gene>
<keyword evidence="3" id="KW-1185">Reference proteome</keyword>
<feature type="region of interest" description="Disordered" evidence="1">
    <location>
        <begin position="165"/>
        <end position="208"/>
    </location>
</feature>
<dbReference type="STRING" id="1522368.IN07_17875"/>
<sequence length="330" mass="35249">MHVLLIAPGAGESSAELAPLLTALKQQPSRSAVAVVVANAPARADDVRWQLTIDDAGVLRIPALDLELRAHQLPAEEAASLAQMLVLAAVTEDRPVPPAHGDEPWDRHSDACGGLRVDAAEPSRQPLLGPDVADDEPAARLAHPSTETADSVLPLPAPSYLDRAATTEPDLRALAPATDERVRREVESADPDLDSDLAEWADPSSPRPKLTLLGPVEVRAQGSLPERNPRRQFYTEIVAYLATRPGGVTSERYATALWPDEPDVVGETKVRQSISVVRAWLGTDPATGADYLPSGLTAAVCEGELDTAKWELSHRLLPLGQRSVGSRPVP</sequence>
<proteinExistence type="predicted"/>
<feature type="compositionally biased region" description="Basic and acidic residues" evidence="1">
    <location>
        <begin position="178"/>
        <end position="187"/>
    </location>
</feature>
<evidence type="ECO:0000313" key="3">
    <source>
        <dbReference type="Proteomes" id="UP000029713"/>
    </source>
</evidence>
<organism evidence="2 3">
    <name type="scientific">Modestobacter caceresii</name>
    <dbReference type="NCBI Taxonomy" id="1522368"/>
    <lineage>
        <taxon>Bacteria</taxon>
        <taxon>Bacillati</taxon>
        <taxon>Actinomycetota</taxon>
        <taxon>Actinomycetes</taxon>
        <taxon>Geodermatophilales</taxon>
        <taxon>Geodermatophilaceae</taxon>
        <taxon>Modestobacter</taxon>
    </lineage>
</organism>
<protein>
    <recommendedName>
        <fullName evidence="4">Bacterial transcriptional activator domain-containing protein</fullName>
    </recommendedName>
</protein>
<evidence type="ECO:0008006" key="4">
    <source>
        <dbReference type="Google" id="ProtNLM"/>
    </source>
</evidence>
<evidence type="ECO:0000256" key="1">
    <source>
        <dbReference type="SAM" id="MobiDB-lite"/>
    </source>
</evidence>
<dbReference type="InterPro" id="IPR036388">
    <property type="entry name" value="WH-like_DNA-bd_sf"/>
</dbReference>
<dbReference type="Gene3D" id="1.10.10.10">
    <property type="entry name" value="Winged helix-like DNA-binding domain superfamily/Winged helix DNA-binding domain"/>
    <property type="match status" value="1"/>
</dbReference>
<name>A0A098Y4I2_9ACTN</name>
<comment type="caution">
    <text evidence="2">The sequence shown here is derived from an EMBL/GenBank/DDBJ whole genome shotgun (WGS) entry which is preliminary data.</text>
</comment>
<dbReference type="Proteomes" id="UP000029713">
    <property type="component" value="Unassembled WGS sequence"/>
</dbReference>
<feature type="compositionally biased region" description="Acidic residues" evidence="1">
    <location>
        <begin position="188"/>
        <end position="199"/>
    </location>
</feature>
<dbReference type="EMBL" id="JPMX01000079">
    <property type="protein sequence ID" value="KGH45320.1"/>
    <property type="molecule type" value="Genomic_DNA"/>
</dbReference>
<dbReference type="AlphaFoldDB" id="A0A098Y4I2"/>
<evidence type="ECO:0000313" key="2">
    <source>
        <dbReference type="EMBL" id="KGH45320.1"/>
    </source>
</evidence>
<reference evidence="2 3" key="1">
    <citation type="submission" date="2014-07" db="EMBL/GenBank/DDBJ databases">
        <title>Biosystematic studies on Modestobacter strains isolated from extreme hyper-arid desert soil and from historic building.</title>
        <authorList>
            <person name="Bukarasam K."/>
            <person name="Bull A."/>
            <person name="Girard G."/>
            <person name="van Wezel G."/>
            <person name="Goodfellow M."/>
        </authorList>
    </citation>
    <scope>NUCLEOTIDE SEQUENCE [LARGE SCALE GENOMIC DNA]</scope>
    <source>
        <strain evidence="2 3">KNN45-2b</strain>
    </source>
</reference>